<dbReference type="EMBL" id="BGPR01021167">
    <property type="protein sequence ID" value="GBN86195.1"/>
    <property type="molecule type" value="Genomic_DNA"/>
</dbReference>
<proteinExistence type="predicted"/>
<evidence type="ECO:0000313" key="2">
    <source>
        <dbReference type="Proteomes" id="UP000499080"/>
    </source>
</evidence>
<keyword evidence="2" id="KW-1185">Reference proteome</keyword>
<comment type="caution">
    <text evidence="1">The sequence shown here is derived from an EMBL/GenBank/DDBJ whole genome shotgun (WGS) entry which is preliminary data.</text>
</comment>
<dbReference type="AlphaFoldDB" id="A0A4Y2SG21"/>
<accession>A0A4Y2SG21</accession>
<evidence type="ECO:0008006" key="3">
    <source>
        <dbReference type="Google" id="ProtNLM"/>
    </source>
</evidence>
<dbReference type="Proteomes" id="UP000499080">
    <property type="component" value="Unassembled WGS sequence"/>
</dbReference>
<dbReference type="OrthoDB" id="411871at2759"/>
<reference evidence="1 2" key="1">
    <citation type="journal article" date="2019" name="Sci. Rep.">
        <title>Orb-weaving spider Araneus ventricosus genome elucidates the spidroin gene catalogue.</title>
        <authorList>
            <person name="Kono N."/>
            <person name="Nakamura H."/>
            <person name="Ohtoshi R."/>
            <person name="Moran D.A.P."/>
            <person name="Shinohara A."/>
            <person name="Yoshida Y."/>
            <person name="Fujiwara M."/>
            <person name="Mori M."/>
            <person name="Tomita M."/>
            <person name="Arakawa K."/>
        </authorList>
    </citation>
    <scope>NUCLEOTIDE SEQUENCE [LARGE SCALE GENOMIC DNA]</scope>
</reference>
<protein>
    <recommendedName>
        <fullName evidence="3">Reverse transcriptase domain-containing protein</fullName>
    </recommendedName>
</protein>
<gene>
    <name evidence="1" type="ORF">AVEN_49611_1</name>
</gene>
<name>A0A4Y2SG21_ARAVE</name>
<sequence length="235" mass="27235">MNQYQHLCRIAGKTWGINKNIRRLLYKTVIERTLCHGAAAWGHNMTSRFQKKLGSIQRLFLLYITGAYRTTPTAALQVATVLQPPHLQTTYVRLLEQDLRPTFFMSIHSGHSRAAPSKSQTQQLQAFRSPTCIYFYARLHRFPLERENRPLPPCGKVYLHRSHFSIHGPAVQMVHLKEVEIPTFRPSNLLFNFHRFFALTAGFGMEQPNLRREERSRMSSLTGKMEKNKGIKNTI</sequence>
<organism evidence="1 2">
    <name type="scientific">Araneus ventricosus</name>
    <name type="common">Orbweaver spider</name>
    <name type="synonym">Epeira ventricosa</name>
    <dbReference type="NCBI Taxonomy" id="182803"/>
    <lineage>
        <taxon>Eukaryota</taxon>
        <taxon>Metazoa</taxon>
        <taxon>Ecdysozoa</taxon>
        <taxon>Arthropoda</taxon>
        <taxon>Chelicerata</taxon>
        <taxon>Arachnida</taxon>
        <taxon>Araneae</taxon>
        <taxon>Araneomorphae</taxon>
        <taxon>Entelegynae</taxon>
        <taxon>Araneoidea</taxon>
        <taxon>Araneidae</taxon>
        <taxon>Araneus</taxon>
    </lineage>
</organism>
<evidence type="ECO:0000313" key="1">
    <source>
        <dbReference type="EMBL" id="GBN86195.1"/>
    </source>
</evidence>